<evidence type="ECO:0000256" key="4">
    <source>
        <dbReference type="ARBA" id="ARBA00022741"/>
    </source>
</evidence>
<keyword evidence="2" id="KW-0813">Transport</keyword>
<accession>A0A6A9QH02</accession>
<dbReference type="SMART" id="SM00382">
    <property type="entry name" value="AAA"/>
    <property type="match status" value="2"/>
</dbReference>
<dbReference type="InterPro" id="IPR003593">
    <property type="entry name" value="AAA+_ATPase"/>
</dbReference>
<evidence type="ECO:0000256" key="8">
    <source>
        <dbReference type="ARBA" id="ARBA00025157"/>
    </source>
</evidence>
<name>A0A6A9QH02_ACIIN</name>
<proteinExistence type="predicted"/>
<dbReference type="PANTHER" id="PTHR43553">
    <property type="entry name" value="HEAVY METAL TRANSPORTER"/>
    <property type="match status" value="1"/>
</dbReference>
<evidence type="ECO:0000256" key="7">
    <source>
        <dbReference type="ARBA" id="ARBA00023136"/>
    </source>
</evidence>
<dbReference type="AlphaFoldDB" id="A0A6A9QH02"/>
<gene>
    <name evidence="10" type="ORF">D1867_10145</name>
</gene>
<keyword evidence="7" id="KW-0472">Membrane</keyword>
<dbReference type="InterPro" id="IPR003439">
    <property type="entry name" value="ABC_transporter-like_ATP-bd"/>
</dbReference>
<reference evidence="10 11" key="1">
    <citation type="submission" date="2019-10" db="EMBL/GenBank/DDBJ databases">
        <title>Genome Sequences from Six Type Strain Members of the Archaeal Family Sulfolobaceae: Acidianus ambivalens, Acidianus infernus, Metallosphaera prunae, Stygiolobus azoricus, Sulfolobus metallicus, and Sulfurisphaera ohwakuensis.</title>
        <authorList>
            <person name="Counts J.A."/>
            <person name="Kelly R.M."/>
        </authorList>
    </citation>
    <scope>NUCLEOTIDE SEQUENCE [LARGE SCALE GENOMIC DNA]</scope>
    <source>
        <strain evidence="10 11">DSM 3191</strain>
    </source>
</reference>
<evidence type="ECO:0000256" key="1">
    <source>
        <dbReference type="ARBA" id="ARBA00004202"/>
    </source>
</evidence>
<dbReference type="Gene3D" id="3.40.50.300">
    <property type="entry name" value="P-loop containing nucleotide triphosphate hydrolases"/>
    <property type="match status" value="2"/>
</dbReference>
<dbReference type="Pfam" id="PF00005">
    <property type="entry name" value="ABC_tran"/>
    <property type="match status" value="2"/>
</dbReference>
<evidence type="ECO:0000259" key="9">
    <source>
        <dbReference type="PROSITE" id="PS50893"/>
    </source>
</evidence>
<keyword evidence="11" id="KW-1185">Reference proteome</keyword>
<evidence type="ECO:0000256" key="3">
    <source>
        <dbReference type="ARBA" id="ARBA00022475"/>
    </source>
</evidence>
<keyword evidence="3" id="KW-1003">Cell membrane</keyword>
<evidence type="ECO:0000256" key="5">
    <source>
        <dbReference type="ARBA" id="ARBA00022840"/>
    </source>
</evidence>
<evidence type="ECO:0000313" key="11">
    <source>
        <dbReference type="Proteomes" id="UP000440125"/>
    </source>
</evidence>
<dbReference type="PROSITE" id="PS50893">
    <property type="entry name" value="ABC_TRANSPORTER_2"/>
    <property type="match status" value="1"/>
</dbReference>
<dbReference type="InterPro" id="IPR050095">
    <property type="entry name" value="ECF_ABC_transporter_ATP-bd"/>
</dbReference>
<dbReference type="Proteomes" id="UP000440125">
    <property type="component" value="Unassembled WGS sequence"/>
</dbReference>
<dbReference type="GO" id="GO:0005524">
    <property type="term" value="F:ATP binding"/>
    <property type="evidence" value="ECO:0007669"/>
    <property type="project" value="UniProtKB-KW"/>
</dbReference>
<feature type="domain" description="ABC transporter" evidence="9">
    <location>
        <begin position="2"/>
        <end position="210"/>
    </location>
</feature>
<keyword evidence="5 10" id="KW-0067">ATP-binding</keyword>
<sequence length="379" mass="43247">MFCSQRILVLTIITSKGSVEVDKREIVGLLGRNGSGKTTLLKSVLCNSQNQVILDGKDFCKEKDYSKVSLVLQEPYSQILAETAKEEVELLSRYHRVNEKIVKNIMGEYYDKKFLELSDGYKRRFVISTTLASMPEYVLLDEPFANLDKYSTVEVKEIIPKGTLIAEHRVKEIRDMLDRVYLLEDKIEEIDKEKLYDENFLKSHGLRGFKLSKIESELGKEILDVQTTKARIKVRESEVLCLIGRNGAGKTTTLKQLVGKVYVIFQNPDLQFFCTTVKEEVKGREDVLSLFNLKDKEDRSPYTLSYGEKMRVLIASAYASGRKVIALDEPSVGMDGNSLLSFYEMIKLLKEEKRGIIIATHDEDIISMCDSIINLDKSF</sequence>
<comment type="caution">
    <text evidence="10">The sequence shown here is derived from an EMBL/GenBank/DDBJ whole genome shotgun (WGS) entry which is preliminary data.</text>
</comment>
<dbReference type="GO" id="GO:0042626">
    <property type="term" value="F:ATPase-coupled transmembrane transporter activity"/>
    <property type="evidence" value="ECO:0007669"/>
    <property type="project" value="TreeGrafter"/>
</dbReference>
<evidence type="ECO:0000256" key="2">
    <source>
        <dbReference type="ARBA" id="ARBA00022448"/>
    </source>
</evidence>
<evidence type="ECO:0000256" key="6">
    <source>
        <dbReference type="ARBA" id="ARBA00022967"/>
    </source>
</evidence>
<comment type="function">
    <text evidence="8">Probably part of an ABC transporter complex. Responsible for energy coupling to the transport system.</text>
</comment>
<dbReference type="PANTHER" id="PTHR43553:SF27">
    <property type="entry name" value="ENERGY-COUPLING FACTOR TRANSPORTER ATP-BINDING PROTEIN ECFA2"/>
    <property type="match status" value="1"/>
</dbReference>
<dbReference type="EMBL" id="WFIY01000004">
    <property type="protein sequence ID" value="MUM65595.1"/>
    <property type="molecule type" value="Genomic_DNA"/>
</dbReference>
<comment type="subcellular location">
    <subcellularLocation>
        <location evidence="1">Cell membrane</location>
        <topology evidence="1">Peripheral membrane protein</topology>
    </subcellularLocation>
</comment>
<dbReference type="GO" id="GO:0043190">
    <property type="term" value="C:ATP-binding cassette (ABC) transporter complex"/>
    <property type="evidence" value="ECO:0007669"/>
    <property type="project" value="TreeGrafter"/>
</dbReference>
<keyword evidence="4" id="KW-0547">Nucleotide-binding</keyword>
<organism evidence="10 11">
    <name type="scientific">Acidianus infernus</name>
    <dbReference type="NCBI Taxonomy" id="12915"/>
    <lineage>
        <taxon>Archaea</taxon>
        <taxon>Thermoproteota</taxon>
        <taxon>Thermoprotei</taxon>
        <taxon>Sulfolobales</taxon>
        <taxon>Sulfolobaceae</taxon>
        <taxon>Acidianus</taxon>
    </lineage>
</organism>
<dbReference type="OrthoDB" id="35850at2157"/>
<dbReference type="InterPro" id="IPR027417">
    <property type="entry name" value="P-loop_NTPase"/>
</dbReference>
<evidence type="ECO:0000313" key="10">
    <source>
        <dbReference type="EMBL" id="MUM65595.1"/>
    </source>
</evidence>
<dbReference type="InterPro" id="IPR015856">
    <property type="entry name" value="ABC_transpr_CbiO/EcfA_su"/>
</dbReference>
<keyword evidence="6" id="KW-1278">Translocase</keyword>
<protein>
    <submittedName>
        <fullName evidence="10">ATP-binding cassette domain-containing protein</fullName>
    </submittedName>
</protein>
<dbReference type="CDD" id="cd03225">
    <property type="entry name" value="ABC_cobalt_CbiO_domain1"/>
    <property type="match status" value="1"/>
</dbReference>
<dbReference type="GO" id="GO:0016887">
    <property type="term" value="F:ATP hydrolysis activity"/>
    <property type="evidence" value="ECO:0007669"/>
    <property type="project" value="InterPro"/>
</dbReference>
<dbReference type="SUPFAM" id="SSF52540">
    <property type="entry name" value="P-loop containing nucleoside triphosphate hydrolases"/>
    <property type="match status" value="2"/>
</dbReference>